<proteinExistence type="predicted"/>
<feature type="compositionally biased region" description="Basic and acidic residues" evidence="1">
    <location>
        <begin position="1"/>
        <end position="17"/>
    </location>
</feature>
<feature type="region of interest" description="Disordered" evidence="1">
    <location>
        <begin position="299"/>
        <end position="334"/>
    </location>
</feature>
<dbReference type="Proteomes" id="UP001153737">
    <property type="component" value="Chromosome 10"/>
</dbReference>
<dbReference type="EMBL" id="OU896716">
    <property type="protein sequence ID" value="CAH1118009.1"/>
    <property type="molecule type" value="Genomic_DNA"/>
</dbReference>
<dbReference type="OrthoDB" id="8197931at2759"/>
<sequence length="1055" mass="118453">MGTDSAEKSKHNPDADNLKSLLKKPPGKREAKRQSNRVVFNETKNEFFDADYIILIREECDFEEDDEDGVCTCYQHEMVRLTCCEPDCDCSAYEDQQERHPQSPKFAPPIEFVDAVTLSPPEGYKDMEMVEQEMAAIKKMAARRGGSGGGQSQQQRTAVCRECSANQEFETDKGDNSQPNSDINKPKIDLGETKDDEKEEEEKEKIDQSQQTTPTSPNNSDGQNYLLDSSSLEDDKPSEENSPLPSHGSPVAGILKGGKLWRQQSLENNALKVNEQITKVDSISDDESSTPRTVRFIEEEKKDSCKSSPETERQVEGKECSKEEDVGKPPGPEATEMTLTFKLGNHVLISNNSLKPNSAVRQLFPCTKPLAQEDHQQYLVTAESLRAFEEAKRSKLPQIIQSAGTTDSIKRVIERNTLRRSLLRYEPKSKKHVQKTDNSLVERIKQLTCDIDEISVEAEERVSPTGQEGNNTLDVSQDTNKTKDRNFSPSSSSTASSNSSSMSSTYRKITDLFGKREIPPDAATQAVSYEPKGVQTLPDIGGPYTEPQDKPPAKPTPIAESRKQFLAPLTACVGHPPPRDDHFYRPSHRLGATPSHGPGGGEYTLDDIEEALADEEGQKTAPDVLAGTPASESGDELLVFVQQDANRIERIKKKYEPDPKKDDDDEHDDYGFNRRPSVRGIKPRFGSTSEILQQIQNQIRTPAPPPHNTNAAWPYYSETGPNRDEECNRLQQVAPYQYAQEDGKARGYVPQYSYGPGTVQDNQYQNCGNQTCYQEVYKTHSAVIGVEIDCQTLPKNRNGRPLSPPPQEMSRNYHQTMVYIPYNHIEGYQPVITANAYQTNDYYRYSQNQVNKKYIEPVYQQKMQAEDPYCNSNVPTHKLLSKSHYSNNYQPLLVPASRSESPSMGNYAMARGTQTPAGCVTSCNYYQNPTSMTLRYRDSLLRPQYKQPDYVNKVNRHSFPSVRPRYYSPDSSEHYYVDEPESQHNGTTMNGYYNYYAANKESPVHSPTKTSRYIERGVPEGAASVSPQDSMSTASTNTSPTLGHSAKPMFYAMNV</sequence>
<feature type="region of interest" description="Disordered" evidence="1">
    <location>
        <begin position="585"/>
        <end position="604"/>
    </location>
</feature>
<gene>
    <name evidence="2" type="ORF">PHAECO_LOCUS1722</name>
</gene>
<feature type="compositionally biased region" description="Basic and acidic residues" evidence="1">
    <location>
        <begin position="508"/>
        <end position="519"/>
    </location>
</feature>
<evidence type="ECO:0000256" key="1">
    <source>
        <dbReference type="SAM" id="MobiDB-lite"/>
    </source>
</evidence>
<feature type="compositionally biased region" description="Basic and acidic residues" evidence="1">
    <location>
        <begin position="299"/>
        <end position="327"/>
    </location>
</feature>
<evidence type="ECO:0000313" key="3">
    <source>
        <dbReference type="Proteomes" id="UP001153737"/>
    </source>
</evidence>
<name>A0A9P0GMS1_PHACE</name>
<evidence type="ECO:0000313" key="2">
    <source>
        <dbReference type="EMBL" id="CAH1118009.1"/>
    </source>
</evidence>
<feature type="region of interest" description="Disordered" evidence="1">
    <location>
        <begin position="1"/>
        <end position="36"/>
    </location>
</feature>
<dbReference type="AlphaFoldDB" id="A0A9P0GMS1"/>
<feature type="compositionally biased region" description="Polar residues" evidence="1">
    <location>
        <begin position="1025"/>
        <end position="1042"/>
    </location>
</feature>
<feature type="region of interest" description="Disordered" evidence="1">
    <location>
        <begin position="650"/>
        <end position="683"/>
    </location>
</feature>
<feature type="compositionally biased region" description="Basic and acidic residues" evidence="1">
    <location>
        <begin position="650"/>
        <end position="662"/>
    </location>
</feature>
<feature type="region of interest" description="Disordered" evidence="1">
    <location>
        <begin position="140"/>
        <end position="256"/>
    </location>
</feature>
<feature type="compositionally biased region" description="Polar residues" evidence="1">
    <location>
        <begin position="464"/>
        <end position="479"/>
    </location>
</feature>
<accession>A0A9P0GMS1</accession>
<organism evidence="2 3">
    <name type="scientific">Phaedon cochleariae</name>
    <name type="common">Mustard beetle</name>
    <dbReference type="NCBI Taxonomy" id="80249"/>
    <lineage>
        <taxon>Eukaryota</taxon>
        <taxon>Metazoa</taxon>
        <taxon>Ecdysozoa</taxon>
        <taxon>Arthropoda</taxon>
        <taxon>Hexapoda</taxon>
        <taxon>Insecta</taxon>
        <taxon>Pterygota</taxon>
        <taxon>Neoptera</taxon>
        <taxon>Endopterygota</taxon>
        <taxon>Coleoptera</taxon>
        <taxon>Polyphaga</taxon>
        <taxon>Cucujiformia</taxon>
        <taxon>Chrysomeloidea</taxon>
        <taxon>Chrysomelidae</taxon>
        <taxon>Chrysomelinae</taxon>
        <taxon>Chrysomelini</taxon>
        <taxon>Phaedon</taxon>
    </lineage>
</organism>
<feature type="compositionally biased region" description="Polar residues" evidence="1">
    <location>
        <begin position="208"/>
        <end position="230"/>
    </location>
</feature>
<feature type="compositionally biased region" description="Low complexity" evidence="1">
    <location>
        <begin position="488"/>
        <end position="504"/>
    </location>
</feature>
<protein>
    <submittedName>
        <fullName evidence="2">Uncharacterized protein</fullName>
    </submittedName>
</protein>
<feature type="region of interest" description="Disordered" evidence="1">
    <location>
        <begin position="459"/>
        <end position="557"/>
    </location>
</feature>
<feature type="region of interest" description="Disordered" evidence="1">
    <location>
        <begin position="1020"/>
        <end position="1044"/>
    </location>
</feature>
<reference evidence="2" key="1">
    <citation type="submission" date="2022-01" db="EMBL/GenBank/DDBJ databases">
        <authorList>
            <person name="King R."/>
        </authorList>
    </citation>
    <scope>NUCLEOTIDE SEQUENCE</scope>
</reference>
<feature type="compositionally biased region" description="Basic and acidic residues" evidence="1">
    <location>
        <begin position="184"/>
        <end position="196"/>
    </location>
</feature>
<reference evidence="2" key="2">
    <citation type="submission" date="2022-10" db="EMBL/GenBank/DDBJ databases">
        <authorList>
            <consortium name="ENA_rothamsted_submissions"/>
            <consortium name="culmorum"/>
            <person name="King R."/>
        </authorList>
    </citation>
    <scope>NUCLEOTIDE SEQUENCE</scope>
</reference>
<keyword evidence="3" id="KW-1185">Reference proteome</keyword>